<reference evidence="2" key="1">
    <citation type="journal article" date="2014" name="Front. Microbiol.">
        <title>High frequency of phylogenetically diverse reductive dehalogenase-homologous genes in deep subseafloor sedimentary metagenomes.</title>
        <authorList>
            <person name="Kawai M."/>
            <person name="Futagami T."/>
            <person name="Toyoda A."/>
            <person name="Takaki Y."/>
            <person name="Nishi S."/>
            <person name="Hori S."/>
            <person name="Arai W."/>
            <person name="Tsubouchi T."/>
            <person name="Morono Y."/>
            <person name="Uchiyama I."/>
            <person name="Ito T."/>
            <person name="Fujiyama A."/>
            <person name="Inagaki F."/>
            <person name="Takami H."/>
        </authorList>
    </citation>
    <scope>NUCLEOTIDE SEQUENCE</scope>
    <source>
        <strain evidence="2">Expedition CK06-06</strain>
    </source>
</reference>
<dbReference type="AlphaFoldDB" id="X0VWN1"/>
<organism evidence="2">
    <name type="scientific">marine sediment metagenome</name>
    <dbReference type="NCBI Taxonomy" id="412755"/>
    <lineage>
        <taxon>unclassified sequences</taxon>
        <taxon>metagenomes</taxon>
        <taxon>ecological metagenomes</taxon>
    </lineage>
</organism>
<proteinExistence type="predicted"/>
<accession>X0VWN1</accession>
<protein>
    <recommendedName>
        <fullName evidence="3">Sialidase domain-containing protein</fullName>
    </recommendedName>
</protein>
<evidence type="ECO:0000313" key="2">
    <source>
        <dbReference type="EMBL" id="GAG16853.1"/>
    </source>
</evidence>
<gene>
    <name evidence="2" type="ORF">S01H1_48765</name>
</gene>
<name>X0VWN1_9ZZZZ</name>
<feature type="non-terminal residue" evidence="2">
    <location>
        <position position="1"/>
    </location>
</feature>
<feature type="region of interest" description="Disordered" evidence="1">
    <location>
        <begin position="176"/>
        <end position="198"/>
    </location>
</feature>
<comment type="caution">
    <text evidence="2">The sequence shown here is derived from an EMBL/GenBank/DDBJ whole genome shotgun (WGS) entry which is preliminary data.</text>
</comment>
<evidence type="ECO:0000256" key="1">
    <source>
        <dbReference type="SAM" id="MobiDB-lite"/>
    </source>
</evidence>
<evidence type="ECO:0008006" key="3">
    <source>
        <dbReference type="Google" id="ProtNLM"/>
    </source>
</evidence>
<sequence length="198" mass="21948">THVLYAYSDDGGDTFKRADGSLYETLPITLERGDVVVGPDWSGSDGSLWYTSYVGVTADGYPAVSFADNHNDTAWWSLWRPGIGWSAPAKLPFEYIPARILTDATGIITAVDGHNKVHRSFNNGISWLPYHVETLGIHSTNFDYTYLLDTGNLRFQTYSTTTGKVKVWTVEFAGNRSPDAETSETSQKISAKHKAMQE</sequence>
<dbReference type="EMBL" id="BARS01031324">
    <property type="protein sequence ID" value="GAG16853.1"/>
    <property type="molecule type" value="Genomic_DNA"/>
</dbReference>